<organism evidence="3 4">
    <name type="scientific">Saprolegnia diclina (strain VS20)</name>
    <dbReference type="NCBI Taxonomy" id="1156394"/>
    <lineage>
        <taxon>Eukaryota</taxon>
        <taxon>Sar</taxon>
        <taxon>Stramenopiles</taxon>
        <taxon>Oomycota</taxon>
        <taxon>Saprolegniomycetes</taxon>
        <taxon>Saprolegniales</taxon>
        <taxon>Saprolegniaceae</taxon>
        <taxon>Saprolegnia</taxon>
    </lineage>
</organism>
<accession>T0RZ18</accession>
<dbReference type="InterPro" id="IPR055588">
    <property type="entry name" value="DUF7164"/>
</dbReference>
<evidence type="ECO:0000313" key="4">
    <source>
        <dbReference type="Proteomes" id="UP000030762"/>
    </source>
</evidence>
<gene>
    <name evidence="3" type="ORF">SDRG_04899</name>
</gene>
<dbReference type="STRING" id="1156394.T0RZ18"/>
<dbReference type="Pfam" id="PF23741">
    <property type="entry name" value="DUF7164"/>
    <property type="match status" value="5"/>
</dbReference>
<dbReference type="Proteomes" id="UP000030762">
    <property type="component" value="Unassembled WGS sequence"/>
</dbReference>
<evidence type="ECO:0000256" key="1">
    <source>
        <dbReference type="SAM" id="Phobius"/>
    </source>
</evidence>
<dbReference type="VEuPathDB" id="FungiDB:SDRG_04899"/>
<keyword evidence="1" id="KW-0812">Transmembrane</keyword>
<feature type="domain" description="DUF7164" evidence="2">
    <location>
        <begin position="1044"/>
        <end position="1350"/>
    </location>
</feature>
<reference evidence="3 4" key="1">
    <citation type="submission" date="2012-04" db="EMBL/GenBank/DDBJ databases">
        <title>The Genome Sequence of Saprolegnia declina VS20.</title>
        <authorList>
            <consortium name="The Broad Institute Genome Sequencing Platform"/>
            <person name="Russ C."/>
            <person name="Nusbaum C."/>
            <person name="Tyler B."/>
            <person name="van West P."/>
            <person name="Dieguez-Uribeondo J."/>
            <person name="de Bruijn I."/>
            <person name="Tripathy S."/>
            <person name="Jiang R."/>
            <person name="Young S.K."/>
            <person name="Zeng Q."/>
            <person name="Gargeya S."/>
            <person name="Fitzgerald M."/>
            <person name="Haas B."/>
            <person name="Abouelleil A."/>
            <person name="Alvarado L."/>
            <person name="Arachchi H.M."/>
            <person name="Berlin A."/>
            <person name="Chapman S.B."/>
            <person name="Goldberg J."/>
            <person name="Griggs A."/>
            <person name="Gujja S."/>
            <person name="Hansen M."/>
            <person name="Howarth C."/>
            <person name="Imamovic A."/>
            <person name="Larimer J."/>
            <person name="McCowen C."/>
            <person name="Montmayeur A."/>
            <person name="Murphy C."/>
            <person name="Neiman D."/>
            <person name="Pearson M."/>
            <person name="Priest M."/>
            <person name="Roberts A."/>
            <person name="Saif S."/>
            <person name="Shea T."/>
            <person name="Sisk P."/>
            <person name="Sykes S."/>
            <person name="Wortman J."/>
            <person name="Nusbaum C."/>
            <person name="Birren B."/>
        </authorList>
    </citation>
    <scope>NUCLEOTIDE SEQUENCE [LARGE SCALE GENOMIC DNA]</scope>
    <source>
        <strain evidence="3 4">VS20</strain>
    </source>
</reference>
<proteinExistence type="predicted"/>
<name>T0RZ18_SAPDV</name>
<dbReference type="GeneID" id="19945626"/>
<dbReference type="OrthoDB" id="65910at2759"/>
<dbReference type="EMBL" id="JH767143">
    <property type="protein sequence ID" value="EQC37878.1"/>
    <property type="molecule type" value="Genomic_DNA"/>
</dbReference>
<evidence type="ECO:0000259" key="2">
    <source>
        <dbReference type="Pfam" id="PF23741"/>
    </source>
</evidence>
<keyword evidence="1" id="KW-0472">Membrane</keyword>
<dbReference type="OMA" id="RGWPRWH"/>
<feature type="domain" description="DUF7164" evidence="2">
    <location>
        <begin position="717"/>
        <end position="1020"/>
    </location>
</feature>
<keyword evidence="4" id="KW-1185">Reference proteome</keyword>
<feature type="domain" description="DUF7164" evidence="2">
    <location>
        <begin position="60"/>
        <end position="377"/>
    </location>
</feature>
<dbReference type="InParanoid" id="T0RZ18"/>
<sequence>MTEGPAAVAPPRQLGLQLSLVILVFIVQFFVLQYWFSSTPNAPKTLREEMLASAKATHEPFVRAAVLYFPSEKAAAFLPQLRWFHESWREMQQHEPLLWRTDMVVFTDTLLPDFGALGCASTPRASTSEPNKCVVITSGFHAAPVPGYALGASIGVAGETHPWVTIYDYILRTDLDTFLTPAFAPWKPRGLTVGFGEYAFEGYNTSARLARIASDLGYAPMHVANVGSTWYGPRAHVQSCARLAVQAMVYLHAREFSDVEKSAAYGDQGWPEWHHGAINLYASHLAINECTGDDLHDEDDDDSSSSNVLVRQDMLDVPTTSEGSPFKHAHLHTPWRDDRASPTFCKFAYERGEYSSVSEEQLSPSRIGDYALRMALRAGAGNATTSTNEAVRVRAVVVFLPAPTSTALRMEFRTLHRSWLHIQTHDADAMRTDLLVYTTDNDDDGYLHGLGCTNAHVRSDRHRPSACVLYSNVVPQRSSTFNVDMDPIHVLSVVPAVYDYILKVTPDAILAPGLHAWTPASLVTASTNYALDGRDTSSRLERIATDLGLATGSKRVNNFGATWYGPASVVRTCAALAMHVAKHLVAHEFTDEEKSAAYGSRGWPRWHFGALELYASDIAIHDCAPNAVQRPDLLEASATLQDAPSQHAVLLTHEHDGVFNKKEFAAGVYGASTVSPAAIDANTSAYALFMALDAHKDALPTSVLPSTTVESVNDDTFVRAAITYLPPKTPKFVRELRWFRRSWQAMAEYEPKGWRTDIVIYTKAMTAVLRSLNCSTAPRLNRHEPNKCIVITNYTPLRTKAFNYGYGDSLNVVAMDNTVMDAYDYLLRTDLDTFVTPAFATWKPKELIVGQGAYAFDGTTTSARLESIIQKLNYTKSTVHNVGSTWYGPAAVVRRCAKLTVKTMLYLHESEFTAEEKSEAYGIKGWPNWHWGVLTLYAGHIAINHCANDVGVIKREDMLDFPTTSSESPHQHAHLHTWQNSERFSKFSFAEGKYASEDMTKLRHNDVIADYAMYMALDAHKAPGLLPGGSAGKATDPPRDIDKRFVRAVVVHLPPLTPSLATEFQTFHRSWQYILDKQPSTWRTDLIVYTASAPDLLSRLNCSRDWHRTSSDSVDACILVDDHKDLRSTAFPVDVDSFQALSATTNPLYEWLFKSTVDGMLAPGFASWKPATMVMSNAYYAVASADTTERLETIAAKRNLSRSDLVEVGLTWYGPASLLRACAANVVDVAAYMYEHEFTDEEKSPAYGSRGWPRWHLGVLANYAADIAINHCTMDAGIEARAEMLEVASSDSDMPSSHAHLHTWHNNELFNKNAFFAGDYKGVDAASLAIDTNTSAYALFIALEAEALSTAAAFVDPASITSTMTRAAVFYMPSEIQGRFVNQLRWFLRSWQAMAEFEPAKWRTDILVFTDKHLAVYDELNCTSHVRSSPAEPNACIIVDTYSSVKSDAFKYGFADSVNVVAVESPALDPYDYLLRSDLDTFLTPAFATWQPSKLVVGQGAYLGATTPARLEAIAAELQWAPPTVGNIGSTWYGPAKTVRTCGKLAMEAMYYMHEHSFTDLEKSPEYGDQGWPRWHYGVLSMYGSELAINNCASDVGFEKRPDMLDFPSSSADSPFKHAHLHTWLDNERFSKLAFAQGKYAGETTDGLQYLKHISDYAMYMALDAHKAPGLMPTPAP</sequence>
<feature type="transmembrane region" description="Helical" evidence="1">
    <location>
        <begin position="18"/>
        <end position="36"/>
    </location>
</feature>
<dbReference type="eggNOG" id="ENOG502SUJ5">
    <property type="taxonomic scope" value="Eukaryota"/>
</dbReference>
<keyword evidence="1" id="KW-1133">Transmembrane helix</keyword>
<evidence type="ECO:0000313" key="3">
    <source>
        <dbReference type="EMBL" id="EQC37878.1"/>
    </source>
</evidence>
<dbReference type="RefSeq" id="XP_008608811.1">
    <property type="nucleotide sequence ID" value="XM_008610589.1"/>
</dbReference>
<protein>
    <recommendedName>
        <fullName evidence="2">DUF7164 domain-containing protein</fullName>
    </recommendedName>
</protein>
<feature type="domain" description="DUF7164" evidence="2">
    <location>
        <begin position="391"/>
        <end position="692"/>
    </location>
</feature>
<feature type="domain" description="DUF7164" evidence="2">
    <location>
        <begin position="1362"/>
        <end position="1666"/>
    </location>
</feature>